<dbReference type="InterPro" id="IPR013517">
    <property type="entry name" value="FG-GAP"/>
</dbReference>
<dbReference type="Gene3D" id="2.130.10.130">
    <property type="entry name" value="Integrin alpha, N-terminal"/>
    <property type="match status" value="1"/>
</dbReference>
<evidence type="ECO:0000313" key="3">
    <source>
        <dbReference type="Proteomes" id="UP000503162"/>
    </source>
</evidence>
<organism evidence="2 3">
    <name type="scientific">Hydrogenophaga crocea</name>
    <dbReference type="NCBI Taxonomy" id="2716225"/>
    <lineage>
        <taxon>Bacteria</taxon>
        <taxon>Pseudomonadati</taxon>
        <taxon>Pseudomonadota</taxon>
        <taxon>Betaproteobacteria</taxon>
        <taxon>Burkholderiales</taxon>
        <taxon>Comamonadaceae</taxon>
        <taxon>Hydrogenophaga</taxon>
    </lineage>
</organism>
<dbReference type="InterPro" id="IPR015943">
    <property type="entry name" value="WD40/YVTN_repeat-like_dom_sf"/>
</dbReference>
<dbReference type="Proteomes" id="UP000503162">
    <property type="component" value="Chromosome"/>
</dbReference>
<keyword evidence="1" id="KW-0732">Signal</keyword>
<dbReference type="PANTHER" id="PTHR36220:SF1">
    <property type="entry name" value="GAMMA TUBULIN COMPLEX COMPONENT C-TERMINAL DOMAIN-CONTAINING PROTEIN"/>
    <property type="match status" value="1"/>
</dbReference>
<dbReference type="SUPFAM" id="SSF75011">
    <property type="entry name" value="3-carboxy-cis,cis-mucoante lactonizing enzyme"/>
    <property type="match status" value="1"/>
</dbReference>
<name>A0A6G8ICR9_9BURK</name>
<dbReference type="InterPro" id="IPR028994">
    <property type="entry name" value="Integrin_alpha_N"/>
</dbReference>
<dbReference type="PANTHER" id="PTHR36220">
    <property type="entry name" value="UNNAMED PRODUCT"/>
    <property type="match status" value="1"/>
</dbReference>
<keyword evidence="3" id="KW-1185">Reference proteome</keyword>
<dbReference type="Pfam" id="PF14312">
    <property type="entry name" value="FG-GAP_2"/>
    <property type="match status" value="2"/>
</dbReference>
<dbReference type="EMBL" id="CP049989">
    <property type="protein sequence ID" value="QIM50891.1"/>
    <property type="molecule type" value="Genomic_DNA"/>
</dbReference>
<dbReference type="KEGG" id="hcz:G9Q37_01480"/>
<sequence length="417" mass="43140">MKRIPLPALFAIKLIVLALVWSLGSGHRADASAQAEVARLQAHNADDNDLFGGALALSRDGRVLVVGADLEAGRGEDSDDNSLPGAGAVYVFERDSENHWVETAYLKAPVPTAGGAFGFAVALAADGQTLAVGAPFEPSDGIGSVHLFHRIGTQWSHGERLRAPQGAQRFGIGLELSATGSELAVAATGPQRSLQAHVFGWRAGRWSAQGVLEHPARGDASASPRLALSGQGRRLALASTGDARVQEFDATATGWSAGAVIDRPFAGRDEPAASVQSVLLSNDGRTLAVSGTTGCIGVHVDEAAQAWRAQARLQAAPGGVSLGHGMALSGDGRALVVNAADNVPHVYRFQRHAGAWYPLPGVTEPDGREGLFGSSLALSADGRWLAVGARLEAGEARWPWTRPAGPGAGSVHVYAPG</sequence>
<dbReference type="RefSeq" id="WP_166223510.1">
    <property type="nucleotide sequence ID" value="NZ_CP049989.1"/>
</dbReference>
<dbReference type="Gene3D" id="2.130.10.10">
    <property type="entry name" value="YVTN repeat-like/Quinoprotein amine dehydrogenase"/>
    <property type="match status" value="1"/>
</dbReference>
<protein>
    <submittedName>
        <fullName evidence="2">Uncharacterized protein</fullName>
    </submittedName>
</protein>
<evidence type="ECO:0000313" key="2">
    <source>
        <dbReference type="EMBL" id="QIM50891.1"/>
    </source>
</evidence>
<proteinExistence type="predicted"/>
<dbReference type="SUPFAM" id="SSF63829">
    <property type="entry name" value="Calcium-dependent phosphotriesterase"/>
    <property type="match status" value="1"/>
</dbReference>
<reference evidence="2 3" key="1">
    <citation type="submission" date="2020-03" db="EMBL/GenBank/DDBJ databases">
        <title>Hydrogenophaga sp. nov. isolated from cyanobacterial mat.</title>
        <authorList>
            <person name="Thorat V."/>
            <person name="Kirdat K."/>
            <person name="Tiwarekar B."/>
            <person name="Costa E.D."/>
            <person name="Yadav A."/>
        </authorList>
    </citation>
    <scope>NUCLEOTIDE SEQUENCE [LARGE SCALE GENOMIC DNA]</scope>
    <source>
        <strain evidence="2 3">BA0156</strain>
    </source>
</reference>
<gene>
    <name evidence="2" type="ORF">G9Q37_01480</name>
</gene>
<accession>A0A6G8ICR9</accession>
<evidence type="ECO:0000256" key="1">
    <source>
        <dbReference type="ARBA" id="ARBA00022729"/>
    </source>
</evidence>
<dbReference type="AlphaFoldDB" id="A0A6G8ICR9"/>